<dbReference type="InterPro" id="IPR050584">
    <property type="entry name" value="Cholesterol_7-desaturase"/>
</dbReference>
<dbReference type="PANTHER" id="PTHR21266">
    <property type="entry name" value="IRON-SULFUR DOMAIN CONTAINING PROTEIN"/>
    <property type="match status" value="1"/>
</dbReference>
<dbReference type="GO" id="GO:0051213">
    <property type="term" value="F:dioxygenase activity"/>
    <property type="evidence" value="ECO:0007669"/>
    <property type="project" value="UniProtKB-KW"/>
</dbReference>
<dbReference type="InterPro" id="IPR044043">
    <property type="entry name" value="VanA_C_cat"/>
</dbReference>
<dbReference type="RefSeq" id="WP_320426226.1">
    <property type="nucleotide sequence ID" value="NZ_JAXCLA010000010.1"/>
</dbReference>
<dbReference type="SUPFAM" id="SSF55961">
    <property type="entry name" value="Bet v1-like"/>
    <property type="match status" value="1"/>
</dbReference>
<evidence type="ECO:0000313" key="3">
    <source>
        <dbReference type="EMBL" id="MDY0748254.1"/>
    </source>
</evidence>
<keyword evidence="3" id="KW-0223">Dioxygenase</keyword>
<sequence>MSGFNTIDPNMLGDWLTVGPATRLDHGAYETKLLGSRVRLWRDEAGQLQACAADGRTLQAQQRYGYLWVCAGEGAEPRPLFDFPEFDEPGRRIVDCDGIGVNVSGLRMVENFLDMAHFPYVHSHYLGEVPHTEVAPYKVSIDEEADEIWATECRFYQPRTSGSATEGVEAQYRYRVMQPMTAMLYKTSVPRPGAQDAIGLFVQPVDEEHIIAYCLLAYFEDTLSDTELIAFQHTIFGQDKPILENQMPKKMPLVAGMETPTRCDAMSGAYRRWLRKRGMSYGAIA</sequence>
<proteinExistence type="predicted"/>
<comment type="caution">
    <text evidence="3">The sequence shown here is derived from an EMBL/GenBank/DDBJ whole genome shotgun (WGS) entry which is preliminary data.</text>
</comment>
<evidence type="ECO:0000256" key="1">
    <source>
        <dbReference type="ARBA" id="ARBA00023002"/>
    </source>
</evidence>
<gene>
    <name evidence="3" type="ORF">SNE35_27400</name>
</gene>
<dbReference type="PANTHER" id="PTHR21266:SF60">
    <property type="entry name" value="3-KETOSTEROID-9-ALPHA-MONOOXYGENASE, OXYGENASE COMPONENT"/>
    <property type="match status" value="1"/>
</dbReference>
<organism evidence="3 4">
    <name type="scientific">Roseateles agri</name>
    <dbReference type="NCBI Taxonomy" id="3098619"/>
    <lineage>
        <taxon>Bacteria</taxon>
        <taxon>Pseudomonadati</taxon>
        <taxon>Pseudomonadota</taxon>
        <taxon>Betaproteobacteria</taxon>
        <taxon>Burkholderiales</taxon>
        <taxon>Sphaerotilaceae</taxon>
        <taxon>Roseateles</taxon>
    </lineage>
</organism>
<reference evidence="3 4" key="1">
    <citation type="submission" date="2023-11" db="EMBL/GenBank/DDBJ databases">
        <title>Paucibacter sp. nov., isolated from fresh soil in Korea.</title>
        <authorList>
            <person name="Le N.T.T."/>
        </authorList>
    </citation>
    <scope>NUCLEOTIDE SEQUENCE [LARGE SCALE GENOMIC DNA]</scope>
    <source>
        <strain evidence="3 4">R3-3</strain>
    </source>
</reference>
<accession>A0ABU5DQ65</accession>
<evidence type="ECO:0000313" key="4">
    <source>
        <dbReference type="Proteomes" id="UP001285263"/>
    </source>
</evidence>
<protein>
    <submittedName>
        <fullName evidence="3">Aromatic ring-hydroxylating dioxygenase subunit alpha</fullName>
        <ecNumber evidence="3">1.14.13.-</ecNumber>
    </submittedName>
</protein>
<dbReference type="EC" id="1.14.13.-" evidence="3"/>
<dbReference type="Gene3D" id="3.90.380.10">
    <property type="entry name" value="Naphthalene 1,2-dioxygenase Alpha Subunit, Chain A, domain 1"/>
    <property type="match status" value="1"/>
</dbReference>
<evidence type="ECO:0000259" key="2">
    <source>
        <dbReference type="Pfam" id="PF19112"/>
    </source>
</evidence>
<dbReference type="Pfam" id="PF19112">
    <property type="entry name" value="VanA_C"/>
    <property type="match status" value="1"/>
</dbReference>
<dbReference type="EMBL" id="JAXCLA010000010">
    <property type="protein sequence ID" value="MDY0748254.1"/>
    <property type="molecule type" value="Genomic_DNA"/>
</dbReference>
<dbReference type="Proteomes" id="UP001285263">
    <property type="component" value="Unassembled WGS sequence"/>
</dbReference>
<feature type="domain" description="Vanillate O-demethylase oxygenase-like C-terminal catalytic" evidence="2">
    <location>
        <begin position="106"/>
        <end position="276"/>
    </location>
</feature>
<keyword evidence="4" id="KW-1185">Reference proteome</keyword>
<keyword evidence="1 3" id="KW-0560">Oxidoreductase</keyword>
<name>A0ABU5DQ65_9BURK</name>